<keyword evidence="2" id="KW-1185">Reference proteome</keyword>
<evidence type="ECO:0000313" key="2">
    <source>
        <dbReference type="Proteomes" id="UP000012043"/>
    </source>
</evidence>
<organism evidence="1 2">
    <name type="scientific">Alishewanella aestuarii B11</name>
    <dbReference type="NCBI Taxonomy" id="1197174"/>
    <lineage>
        <taxon>Bacteria</taxon>
        <taxon>Pseudomonadati</taxon>
        <taxon>Pseudomonadota</taxon>
        <taxon>Gammaproteobacteria</taxon>
        <taxon>Alteromonadales</taxon>
        <taxon>Alteromonadaceae</taxon>
        <taxon>Alishewanella</taxon>
    </lineage>
</organism>
<proteinExistence type="predicted"/>
<evidence type="ECO:0000313" key="1">
    <source>
        <dbReference type="EMBL" id="EJI85531.1"/>
    </source>
</evidence>
<protein>
    <submittedName>
        <fullName evidence="1">Uncharacterized protein</fullName>
    </submittedName>
</protein>
<comment type="caution">
    <text evidence="1">The sequence shown here is derived from an EMBL/GenBank/DDBJ whole genome shotgun (WGS) entry which is preliminary data.</text>
</comment>
<dbReference type="AlphaFoldDB" id="J1QJ04"/>
<name>J1QJ04_9ALTE</name>
<accession>J1QJ04</accession>
<dbReference type="PATRIC" id="fig|1197174.4.peg.1594"/>
<gene>
    <name evidence="1" type="ORF">AEST_16270</name>
</gene>
<dbReference type="EMBL" id="ALAB01000023">
    <property type="protein sequence ID" value="EJI85531.1"/>
    <property type="molecule type" value="Genomic_DNA"/>
</dbReference>
<dbReference type="Proteomes" id="UP000012043">
    <property type="component" value="Unassembled WGS sequence"/>
</dbReference>
<sequence length="37" mass="3990">MLFRFLVIALSTGANKQILSPAKSAGCDVNPLRGFPR</sequence>
<reference evidence="1 2" key="1">
    <citation type="journal article" date="2012" name="J. Bacteriol.">
        <title>Genome Sequence of Pectin-Degrading Alishewanella aestuarii Strain B11T, Isolated from Tidal Flat Sediment.</title>
        <authorList>
            <person name="Jung J."/>
            <person name="Choi S."/>
            <person name="Chun J."/>
            <person name="Park W."/>
        </authorList>
    </citation>
    <scope>NUCLEOTIDE SEQUENCE [LARGE SCALE GENOMIC DNA]</scope>
    <source>
        <strain evidence="1 2">B11</strain>
    </source>
</reference>